<dbReference type="InterPro" id="IPR057207">
    <property type="entry name" value="FBXL15_LRR"/>
</dbReference>
<reference evidence="3" key="1">
    <citation type="submission" date="2022-08" db="UniProtKB">
        <authorList>
            <consortium name="EnsemblMetazoa"/>
        </authorList>
    </citation>
    <scope>IDENTIFICATION</scope>
    <source>
        <strain evidence="3">05x7-T-G4-1.051#20</strain>
    </source>
</reference>
<dbReference type="Proteomes" id="UP000005408">
    <property type="component" value="Unassembled WGS sequence"/>
</dbReference>
<evidence type="ECO:0000259" key="2">
    <source>
        <dbReference type="PROSITE" id="PS50181"/>
    </source>
</evidence>
<dbReference type="GO" id="GO:0019005">
    <property type="term" value="C:SCF ubiquitin ligase complex"/>
    <property type="evidence" value="ECO:0007669"/>
    <property type="project" value="TreeGrafter"/>
</dbReference>
<dbReference type="OrthoDB" id="27842at2759"/>
<dbReference type="SUPFAM" id="SSF52047">
    <property type="entry name" value="RNI-like"/>
    <property type="match status" value="3"/>
</dbReference>
<sequence>MAGSLPQEVVTHILRFLNVSDRKEAALVCKTWYEASLDPILQKDVMLHFNGDTQYVPLSSISHRRLSHLTLSQLDNSMNTKHVLLRSCKQLSDSLRSLSFKSCNITESTFVEILSSCINLTSIDLTNCNSIFLSGRLLERNTDLQLLRDTLKNVKELNLSSIRQLSDVTFNRIVTICHNVEKIWLVGSHIVFSSDHYIPRAKSKLVSSAVLTFENFIDFVSLQASTLTTIDLSRNQINDYALETLANVPNLHLQELRLVACKEIEDKGIVALSHKQKSLKILDIRDCHGVADPGIGAIAANLTQLQSLALNRCRNVTAHSIRKLSYLSQLQTIEMSDLYQVTSFGIEAGLCANASMPLTHVNLSCCSLITDGLLEKLCSIHPYIVHLDLGSCTSLTNQSIFEITKNLKNIQFLRLAWCKKITDLGVLGFELNIDEQKPLEEGCNKNYESTTIFRKPTLKEEKMKVRKMKEEIIEKELLRYKLCNLSKLRDLDLSVCLGLTDIGLVQVLKFQELRYLNLDMIPITDTTVLALSAANPSLEHLVLSKCASITDDAVEAIARRLPRLNNLNLSSCDNLTDKSIRFLQMYSKRLRTLDVSFCRNISPEAIDDLERSCKSIQSVNRRLTGGKTY</sequence>
<protein>
    <recommendedName>
        <fullName evidence="2">F-box domain-containing protein</fullName>
    </recommendedName>
</protein>
<dbReference type="OMA" id="SINLWYC"/>
<organism evidence="3 4">
    <name type="scientific">Magallana gigas</name>
    <name type="common">Pacific oyster</name>
    <name type="synonym">Crassostrea gigas</name>
    <dbReference type="NCBI Taxonomy" id="29159"/>
    <lineage>
        <taxon>Eukaryota</taxon>
        <taxon>Metazoa</taxon>
        <taxon>Spiralia</taxon>
        <taxon>Lophotrochozoa</taxon>
        <taxon>Mollusca</taxon>
        <taxon>Bivalvia</taxon>
        <taxon>Autobranchia</taxon>
        <taxon>Pteriomorphia</taxon>
        <taxon>Ostreida</taxon>
        <taxon>Ostreoidea</taxon>
        <taxon>Ostreidae</taxon>
        <taxon>Magallana</taxon>
    </lineage>
</organism>
<dbReference type="AlphaFoldDB" id="A0A8W8K1K7"/>
<accession>A0A8W8K1K7</accession>
<dbReference type="Pfam" id="PF12937">
    <property type="entry name" value="F-box-like"/>
    <property type="match status" value="1"/>
</dbReference>
<dbReference type="InterPro" id="IPR006553">
    <property type="entry name" value="Leu-rich_rpt_Cys-con_subtyp"/>
</dbReference>
<dbReference type="SMART" id="SM00256">
    <property type="entry name" value="FBOX"/>
    <property type="match status" value="1"/>
</dbReference>
<dbReference type="SUPFAM" id="SSF81383">
    <property type="entry name" value="F-box domain"/>
    <property type="match status" value="1"/>
</dbReference>
<dbReference type="Pfam" id="PF13516">
    <property type="entry name" value="LRR_6"/>
    <property type="match status" value="1"/>
</dbReference>
<dbReference type="Gene3D" id="3.80.10.10">
    <property type="entry name" value="Ribonuclease Inhibitor"/>
    <property type="match status" value="2"/>
</dbReference>
<dbReference type="Gene3D" id="1.20.1280.50">
    <property type="match status" value="1"/>
</dbReference>
<dbReference type="InterPro" id="IPR001810">
    <property type="entry name" value="F-box_dom"/>
</dbReference>
<dbReference type="SMART" id="SM00367">
    <property type="entry name" value="LRR_CC"/>
    <property type="match status" value="13"/>
</dbReference>
<proteinExistence type="predicted"/>
<dbReference type="PANTHER" id="PTHR13318">
    <property type="entry name" value="PARTNER OF PAIRED, ISOFORM B-RELATED"/>
    <property type="match status" value="1"/>
</dbReference>
<dbReference type="InterPro" id="IPR036047">
    <property type="entry name" value="F-box-like_dom_sf"/>
</dbReference>
<dbReference type="GO" id="GO:0031146">
    <property type="term" value="P:SCF-dependent proteasomal ubiquitin-dependent protein catabolic process"/>
    <property type="evidence" value="ECO:0007669"/>
    <property type="project" value="TreeGrafter"/>
</dbReference>
<dbReference type="InterPro" id="IPR032675">
    <property type="entry name" value="LRR_dom_sf"/>
</dbReference>
<keyword evidence="4" id="KW-1185">Reference proteome</keyword>
<dbReference type="InterPro" id="IPR001611">
    <property type="entry name" value="Leu-rich_rpt"/>
</dbReference>
<dbReference type="EnsemblMetazoa" id="G22031.1">
    <property type="protein sequence ID" value="G22031.1:cds"/>
    <property type="gene ID" value="G22031"/>
</dbReference>
<evidence type="ECO:0000313" key="3">
    <source>
        <dbReference type="EnsemblMetazoa" id="G22031.1:cds"/>
    </source>
</evidence>
<evidence type="ECO:0000256" key="1">
    <source>
        <dbReference type="ARBA" id="ARBA00022786"/>
    </source>
</evidence>
<keyword evidence="1" id="KW-0833">Ubl conjugation pathway</keyword>
<dbReference type="EnsemblMetazoa" id="G22031.2">
    <property type="protein sequence ID" value="G22031.2:cds"/>
    <property type="gene ID" value="G22031"/>
</dbReference>
<dbReference type="Pfam" id="PF25372">
    <property type="entry name" value="DUF7885"/>
    <property type="match status" value="1"/>
</dbReference>
<dbReference type="PROSITE" id="PS50181">
    <property type="entry name" value="FBOX"/>
    <property type="match status" value="1"/>
</dbReference>
<evidence type="ECO:0000313" key="4">
    <source>
        <dbReference type="Proteomes" id="UP000005408"/>
    </source>
</evidence>
<feature type="domain" description="F-box" evidence="2">
    <location>
        <begin position="1"/>
        <end position="45"/>
    </location>
</feature>
<name>A0A8W8K1K7_MAGGI</name>